<accession>A0A1B8ZXW5</accession>
<name>A0A1B8ZXW5_9FLAO</name>
<organism evidence="2 3">
    <name type="scientific">Chryseobacterium artocarpi</name>
    <dbReference type="NCBI Taxonomy" id="1414727"/>
    <lineage>
        <taxon>Bacteria</taxon>
        <taxon>Pseudomonadati</taxon>
        <taxon>Bacteroidota</taxon>
        <taxon>Flavobacteriia</taxon>
        <taxon>Flavobacteriales</taxon>
        <taxon>Weeksellaceae</taxon>
        <taxon>Chryseobacterium group</taxon>
        <taxon>Chryseobacterium</taxon>
    </lineage>
</organism>
<proteinExistence type="predicted"/>
<dbReference type="EMBL" id="MAYH01000012">
    <property type="protein sequence ID" value="OCA76429.1"/>
    <property type="molecule type" value="Genomic_DNA"/>
</dbReference>
<dbReference type="Proteomes" id="UP000092651">
    <property type="component" value="Unassembled WGS sequence"/>
</dbReference>
<keyword evidence="1" id="KW-0472">Membrane</keyword>
<evidence type="ECO:0000313" key="3">
    <source>
        <dbReference type="Proteomes" id="UP000092651"/>
    </source>
</evidence>
<keyword evidence="1" id="KW-1133">Transmembrane helix</keyword>
<evidence type="ECO:0000256" key="1">
    <source>
        <dbReference type="SAM" id="Phobius"/>
    </source>
</evidence>
<sequence>MFYNSFRFTVTNPDHLLLIDKQNNMRKLFNQLKKLKAEEVLPFLIEKSKNNPTFGIVLIAISALMIFTAGKSFGRFLYLILN</sequence>
<reference evidence="2 3" key="1">
    <citation type="submission" date="2016-07" db="EMBL/GenBank/DDBJ databases">
        <authorList>
            <person name="Jeong J.-J."/>
            <person name="Kim D.W."/>
            <person name="Sang M.K."/>
            <person name="Choi I.-G."/>
            <person name="Kim K.D."/>
        </authorList>
    </citation>
    <scope>NUCLEOTIDE SEQUENCE [LARGE SCALE GENOMIC DNA]</scope>
    <source>
        <strain evidence="2 3">UTM-3</strain>
    </source>
</reference>
<keyword evidence="1" id="KW-0812">Transmembrane</keyword>
<feature type="transmembrane region" description="Helical" evidence="1">
    <location>
        <begin position="54"/>
        <end position="81"/>
    </location>
</feature>
<evidence type="ECO:0000313" key="2">
    <source>
        <dbReference type="EMBL" id="OCA76429.1"/>
    </source>
</evidence>
<protein>
    <submittedName>
        <fullName evidence="2">Uncharacterized protein</fullName>
    </submittedName>
</protein>
<gene>
    <name evidence="2" type="ORF">BBI01_07010</name>
</gene>
<keyword evidence="3" id="KW-1185">Reference proteome</keyword>
<comment type="caution">
    <text evidence="2">The sequence shown here is derived from an EMBL/GenBank/DDBJ whole genome shotgun (WGS) entry which is preliminary data.</text>
</comment>
<dbReference type="AlphaFoldDB" id="A0A1B8ZXW5"/>